<dbReference type="RefSeq" id="WP_115826531.1">
    <property type="nucleotide sequence ID" value="NZ_QTUB01000001.1"/>
</dbReference>
<evidence type="ECO:0000313" key="1">
    <source>
        <dbReference type="EMBL" id="REF27437.1"/>
    </source>
</evidence>
<name>A0A3D9UDZ0_9GAMM</name>
<dbReference type="Gene3D" id="2.60.120.430">
    <property type="entry name" value="Galactose-binding lectin"/>
    <property type="match status" value="1"/>
</dbReference>
<gene>
    <name evidence="1" type="ORF">BDD26_2218</name>
</gene>
<accession>A0A3D9UDZ0</accession>
<organism evidence="1 2">
    <name type="scientific">Xenorhabdus cabanillasii</name>
    <dbReference type="NCBI Taxonomy" id="351673"/>
    <lineage>
        <taxon>Bacteria</taxon>
        <taxon>Pseudomonadati</taxon>
        <taxon>Pseudomonadota</taxon>
        <taxon>Gammaproteobacteria</taxon>
        <taxon>Enterobacterales</taxon>
        <taxon>Morganellaceae</taxon>
        <taxon>Xenorhabdus</taxon>
    </lineage>
</organism>
<comment type="caution">
    <text evidence="1">The sequence shown here is derived from an EMBL/GenBank/DDBJ whole genome shotgun (WGS) entry which is preliminary data.</text>
</comment>
<keyword evidence="2" id="KW-1185">Reference proteome</keyword>
<reference evidence="1 2" key="1">
    <citation type="submission" date="2018-08" db="EMBL/GenBank/DDBJ databases">
        <title>Genomic Encyclopedia of Archaeal and Bacterial Type Strains, Phase II (KMG-II): from individual species to whole genera.</title>
        <authorList>
            <person name="Goeker M."/>
        </authorList>
    </citation>
    <scope>NUCLEOTIDE SEQUENCE [LARGE SCALE GENOMIC DNA]</scope>
    <source>
        <strain evidence="1 2">DSM 17905</strain>
    </source>
</reference>
<proteinExistence type="predicted"/>
<protein>
    <submittedName>
        <fullName evidence="1">Uncharacterized protein</fullName>
    </submittedName>
</protein>
<evidence type="ECO:0000313" key="2">
    <source>
        <dbReference type="Proteomes" id="UP000256294"/>
    </source>
</evidence>
<dbReference type="Proteomes" id="UP000256294">
    <property type="component" value="Unassembled WGS sequence"/>
</dbReference>
<dbReference type="EMBL" id="QTUB01000001">
    <property type="protein sequence ID" value="REF27437.1"/>
    <property type="molecule type" value="Genomic_DNA"/>
</dbReference>
<dbReference type="AlphaFoldDB" id="A0A3D9UDZ0"/>
<sequence length="84" mass="9438">MTLLGSQFRRYISIKGIMGLSTDDAWGGIDNRFGGNIMYDWSGIVSTDGELTFLFLDSHYSDNSGDFYVNAKIESSYSFLEEIT</sequence>